<dbReference type="PATRIC" id="fig|1028800.3.peg.2491"/>
<dbReference type="KEGG" id="ngg:RG540_CH24630"/>
<dbReference type="InterPro" id="IPR008914">
    <property type="entry name" value="PEBP"/>
</dbReference>
<evidence type="ECO:0000313" key="3">
    <source>
        <dbReference type="Proteomes" id="UP000028181"/>
    </source>
</evidence>
<protein>
    <submittedName>
        <fullName evidence="2">Phospholipid-binding protein</fullName>
    </submittedName>
</protein>
<dbReference type="HOGENOM" id="CLU_2012841_0_0_5"/>
<accession>A0A068SRY5</accession>
<keyword evidence="1" id="KW-0732">Signal</keyword>
<name>A0A068SRY5_NEOGA</name>
<dbReference type="Proteomes" id="UP000028181">
    <property type="component" value="Chromosome I"/>
</dbReference>
<feature type="chain" id="PRO_5001656296" evidence="1">
    <location>
        <begin position="20"/>
        <end position="123"/>
    </location>
</feature>
<gene>
    <name evidence="2" type="ORF">RG540_CH24630</name>
</gene>
<organism evidence="2 3">
    <name type="scientific">Neorhizobium galegae bv. orientalis str. HAMBI 540</name>
    <dbReference type="NCBI Taxonomy" id="1028800"/>
    <lineage>
        <taxon>Bacteria</taxon>
        <taxon>Pseudomonadati</taxon>
        <taxon>Pseudomonadota</taxon>
        <taxon>Alphaproteobacteria</taxon>
        <taxon>Hyphomicrobiales</taxon>
        <taxon>Rhizobiaceae</taxon>
        <taxon>Rhizobium/Agrobacterium group</taxon>
        <taxon>Neorhizobium</taxon>
    </lineage>
</organism>
<dbReference type="AlphaFoldDB" id="A0A068SRY5"/>
<proteinExistence type="predicted"/>
<dbReference type="OrthoDB" id="9797506at2"/>
<dbReference type="GeneID" id="24257122"/>
<dbReference type="InterPro" id="IPR036610">
    <property type="entry name" value="PEBP-like_sf"/>
</dbReference>
<keyword evidence="3" id="KW-1185">Reference proteome</keyword>
<reference evidence="3" key="1">
    <citation type="journal article" date="2014" name="BMC Genomics">
        <title>Genome sequencing of two Neorhizobium galegae strains reveals a noeT gene responsible for the unusual acetylation of the nodulation factors.</title>
        <authorList>
            <person name="Osterman J."/>
            <person name="Marsh J."/>
            <person name="Laine P.K."/>
            <person name="Zeng Z."/>
            <person name="Alatalo E."/>
            <person name="Sullivan J.T."/>
            <person name="Young J.P."/>
            <person name="Thomas-Oates J."/>
            <person name="Paulin L."/>
            <person name="Lindstrom K."/>
        </authorList>
    </citation>
    <scope>NUCLEOTIDE SEQUENCE [LARGE SCALE GENOMIC DNA]</scope>
    <source>
        <strain evidence="3">HAMBI 540</strain>
    </source>
</reference>
<dbReference type="Gene3D" id="3.90.280.10">
    <property type="entry name" value="PEBP-like"/>
    <property type="match status" value="1"/>
</dbReference>
<dbReference type="Pfam" id="PF01161">
    <property type="entry name" value="PBP"/>
    <property type="match status" value="1"/>
</dbReference>
<feature type="signal peptide" evidence="1">
    <location>
        <begin position="1"/>
        <end position="19"/>
    </location>
</feature>
<dbReference type="EMBL" id="HG938353">
    <property type="protein sequence ID" value="CDN48629.1"/>
    <property type="molecule type" value="Genomic_DNA"/>
</dbReference>
<dbReference type="eggNOG" id="COG1881">
    <property type="taxonomic scope" value="Bacteria"/>
</dbReference>
<sequence>MRGLMVIAFLLASCTAAMADMKVSFDWGPTKKCFDSKSPPISLSGVPAGTKALDIRMKDMNVPDYNHGGGKVDYSAQKSLAYGAFSYTGPCPPSGKHKYRFTVNALDAGGKTLATATADKMFP</sequence>
<evidence type="ECO:0000256" key="1">
    <source>
        <dbReference type="SAM" id="SignalP"/>
    </source>
</evidence>
<dbReference type="SUPFAM" id="SSF49777">
    <property type="entry name" value="PEBP-like"/>
    <property type="match status" value="1"/>
</dbReference>
<dbReference type="RefSeq" id="WP_038588228.1">
    <property type="nucleotide sequence ID" value="NZ_HG938353.1"/>
</dbReference>
<evidence type="ECO:0000313" key="2">
    <source>
        <dbReference type="EMBL" id="CDN48629.1"/>
    </source>
</evidence>